<accession>A0ABP1GKC4</accession>
<keyword evidence="3" id="KW-1185">Reference proteome</keyword>
<reference evidence="2 3" key="1">
    <citation type="submission" date="2024-07" db="EMBL/GenBank/DDBJ databases">
        <authorList>
            <person name="Akdeniz Z."/>
        </authorList>
    </citation>
    <scope>NUCLEOTIDE SEQUENCE [LARGE SCALE GENOMIC DNA]</scope>
</reference>
<proteinExistence type="predicted"/>
<dbReference type="EMBL" id="CAXDID020000002">
    <property type="protein sequence ID" value="CAL5970970.1"/>
    <property type="molecule type" value="Genomic_DNA"/>
</dbReference>
<comment type="caution">
    <text evidence="2">The sequence shown here is derived from an EMBL/GenBank/DDBJ whole genome shotgun (WGS) entry which is preliminary data.</text>
</comment>
<sequence length="199" mass="23297">MVRAPQTPRSPKNRLRNSNSSPSQAEAAASPRTPRQMTTEKAPKVLFVPTTEEKLAHDLAFEYYDTDIKACRVCQIQFKVVFTLVRPKDHQKMAHILKHHLKKEGRGVYCIKINTILQSYQPPVQPSVRLERIIWVRFLIKETILKSLPFRWVNSPYFAHIAKFNISKTQLIREIHNFSQEIQFTQFNGIQKLKQHMPH</sequence>
<feature type="compositionally biased region" description="Low complexity" evidence="1">
    <location>
        <begin position="17"/>
        <end position="31"/>
    </location>
</feature>
<dbReference type="Proteomes" id="UP001642409">
    <property type="component" value="Unassembled WGS sequence"/>
</dbReference>
<name>A0ABP1GKC4_9EUKA</name>
<evidence type="ECO:0000313" key="3">
    <source>
        <dbReference type="Proteomes" id="UP001642409"/>
    </source>
</evidence>
<evidence type="ECO:0000313" key="2">
    <source>
        <dbReference type="EMBL" id="CAL5970970.1"/>
    </source>
</evidence>
<evidence type="ECO:0000256" key="1">
    <source>
        <dbReference type="SAM" id="MobiDB-lite"/>
    </source>
</evidence>
<feature type="region of interest" description="Disordered" evidence="1">
    <location>
        <begin position="1"/>
        <end position="43"/>
    </location>
</feature>
<organism evidence="2 3">
    <name type="scientific">Hexamita inflata</name>
    <dbReference type="NCBI Taxonomy" id="28002"/>
    <lineage>
        <taxon>Eukaryota</taxon>
        <taxon>Metamonada</taxon>
        <taxon>Diplomonadida</taxon>
        <taxon>Hexamitidae</taxon>
        <taxon>Hexamitinae</taxon>
        <taxon>Hexamita</taxon>
    </lineage>
</organism>
<protein>
    <submittedName>
        <fullName evidence="2">Hypothetical_protein</fullName>
    </submittedName>
</protein>
<gene>
    <name evidence="2" type="ORF">HINF_LOCUS910</name>
</gene>